<name>A0A0F9FG54_9ZZZZ</name>
<dbReference type="AlphaFoldDB" id="A0A0F9FG54"/>
<organism evidence="1">
    <name type="scientific">marine sediment metagenome</name>
    <dbReference type="NCBI Taxonomy" id="412755"/>
    <lineage>
        <taxon>unclassified sequences</taxon>
        <taxon>metagenomes</taxon>
        <taxon>ecological metagenomes</taxon>
    </lineage>
</organism>
<evidence type="ECO:0000313" key="1">
    <source>
        <dbReference type="EMBL" id="KKL85359.1"/>
    </source>
</evidence>
<sequence>MTFTDELLEKCSEAVHKAYCTYHLKNKGEAYWTKGDYSLLDEPTKQIDRETVLAVFKVLKEYDDCEQGY</sequence>
<reference evidence="1" key="1">
    <citation type="journal article" date="2015" name="Nature">
        <title>Complex archaea that bridge the gap between prokaryotes and eukaryotes.</title>
        <authorList>
            <person name="Spang A."/>
            <person name="Saw J.H."/>
            <person name="Jorgensen S.L."/>
            <person name="Zaremba-Niedzwiedzka K."/>
            <person name="Martijn J."/>
            <person name="Lind A.E."/>
            <person name="van Eijk R."/>
            <person name="Schleper C."/>
            <person name="Guy L."/>
            <person name="Ettema T.J."/>
        </authorList>
    </citation>
    <scope>NUCLEOTIDE SEQUENCE</scope>
</reference>
<accession>A0A0F9FG54</accession>
<proteinExistence type="predicted"/>
<evidence type="ECO:0008006" key="2">
    <source>
        <dbReference type="Google" id="ProtNLM"/>
    </source>
</evidence>
<dbReference type="EMBL" id="LAZR01021429">
    <property type="protein sequence ID" value="KKL85359.1"/>
    <property type="molecule type" value="Genomic_DNA"/>
</dbReference>
<gene>
    <name evidence="1" type="ORF">LCGC14_1955550</name>
</gene>
<comment type="caution">
    <text evidence="1">The sequence shown here is derived from an EMBL/GenBank/DDBJ whole genome shotgun (WGS) entry which is preliminary data.</text>
</comment>
<protein>
    <recommendedName>
        <fullName evidence="2">Ryanodine receptor Ryr domain-containing protein</fullName>
    </recommendedName>
</protein>